<dbReference type="EMBL" id="JAMXMC010000009">
    <property type="protein sequence ID" value="MCO5978324.1"/>
    <property type="molecule type" value="Genomic_DNA"/>
</dbReference>
<sequence>MPSELPPAELPAPWPDAWALCRAIYPQAGWTALRRRWRLAWCFWRHRSIHRRLRQGPAEMAQDWGALAAAQPRLFRKPYLGYPCAGWEVEQRLAHLLTHHRLARERLGVRVWRRVCLDLLSQPLSPLSLPKGQGALSLRLHTLTRFEREGDLSLLLVDPFGTVLYTLTFSFEATPAGAGLLIGAMHGQLPVEVARHLTRLSHGLRPQNLLLWALQQLAACWGLAQLRAVGQARHALHGSERAARVLLDYDGLWSSAGGVCGSDGFWTLPAVPRRKPVQDIPSHKRAQYQRRYAWLDELASDLRAAWSAAC</sequence>
<dbReference type="Proteomes" id="UP001204851">
    <property type="component" value="Unassembled WGS sequence"/>
</dbReference>
<organism evidence="1 2">
    <name type="scientific">Ideonella oryzae</name>
    <dbReference type="NCBI Taxonomy" id="2937441"/>
    <lineage>
        <taxon>Bacteria</taxon>
        <taxon>Pseudomonadati</taxon>
        <taxon>Pseudomonadota</taxon>
        <taxon>Betaproteobacteria</taxon>
        <taxon>Burkholderiales</taxon>
        <taxon>Sphaerotilaceae</taxon>
        <taxon>Ideonella</taxon>
    </lineage>
</organism>
<protein>
    <submittedName>
        <fullName evidence="1">VirK/YbjX family protein</fullName>
    </submittedName>
</protein>
<gene>
    <name evidence="1" type="ORF">M0L44_16620</name>
</gene>
<dbReference type="PANTHER" id="PTHR38785">
    <property type="entry name" value="HOMOLOG OF VIRK"/>
    <property type="match status" value="1"/>
</dbReference>
<dbReference type="PANTHER" id="PTHR38785:SF1">
    <property type="entry name" value="HOMOLOG OF VIRK"/>
    <property type="match status" value="1"/>
</dbReference>
<dbReference type="InterPro" id="IPR007488">
    <property type="entry name" value="DUF535"/>
</dbReference>
<accession>A0ABT1BQ18</accession>
<evidence type="ECO:0000313" key="1">
    <source>
        <dbReference type="EMBL" id="MCO5978324.1"/>
    </source>
</evidence>
<evidence type="ECO:0000313" key="2">
    <source>
        <dbReference type="Proteomes" id="UP001204851"/>
    </source>
</evidence>
<comment type="caution">
    <text evidence="1">The sequence shown here is derived from an EMBL/GenBank/DDBJ whole genome shotgun (WGS) entry which is preliminary data.</text>
</comment>
<name>A0ABT1BQ18_9BURK</name>
<dbReference type="RefSeq" id="WP_252770922.1">
    <property type="nucleotide sequence ID" value="NZ_JAMXMC010000009.1"/>
</dbReference>
<dbReference type="Pfam" id="PF04393">
    <property type="entry name" value="DUF535"/>
    <property type="match status" value="1"/>
</dbReference>
<proteinExistence type="predicted"/>
<keyword evidence="2" id="KW-1185">Reference proteome</keyword>
<reference evidence="1 2" key="1">
    <citation type="submission" date="2022-06" db="EMBL/GenBank/DDBJ databases">
        <title>Ideonella sp. NS12-5 Genome sequencing and assembly.</title>
        <authorList>
            <person name="Jung Y."/>
        </authorList>
    </citation>
    <scope>NUCLEOTIDE SEQUENCE [LARGE SCALE GENOMIC DNA]</scope>
    <source>
        <strain evidence="1 2">NS12-5</strain>
    </source>
</reference>